<organism evidence="1 2">
    <name type="scientific">Flavobacterium jumunjinense</name>
    <dbReference type="NCBI Taxonomy" id="998845"/>
    <lineage>
        <taxon>Bacteria</taxon>
        <taxon>Pseudomonadati</taxon>
        <taxon>Bacteroidota</taxon>
        <taxon>Flavobacteriia</taxon>
        <taxon>Flavobacteriales</taxon>
        <taxon>Flavobacteriaceae</taxon>
        <taxon>Flavobacterium</taxon>
    </lineage>
</organism>
<comment type="caution">
    <text evidence="1">The sequence shown here is derived from an EMBL/GenBank/DDBJ whole genome shotgun (WGS) entry which is preliminary data.</text>
</comment>
<protein>
    <submittedName>
        <fullName evidence="1">Uncharacterized protein</fullName>
    </submittedName>
</protein>
<evidence type="ECO:0000313" key="1">
    <source>
        <dbReference type="EMBL" id="MFB9097259.1"/>
    </source>
</evidence>
<evidence type="ECO:0000313" key="2">
    <source>
        <dbReference type="Proteomes" id="UP001589607"/>
    </source>
</evidence>
<gene>
    <name evidence="1" type="ORF">ACFFVF_12085</name>
</gene>
<accession>A0ABV5GPP1</accession>
<keyword evidence="2" id="KW-1185">Reference proteome</keyword>
<dbReference type="EMBL" id="JBHMEY010000042">
    <property type="protein sequence ID" value="MFB9097259.1"/>
    <property type="molecule type" value="Genomic_DNA"/>
</dbReference>
<sequence length="547" mass="65376">MTYLLKYSDVYDDSRKDTIEYLKNIPFEEIKRIIPFKHNNTLRLDNFFSDNDIQDNVNQRISKLKYEEIDFISDIGYLKIIEIILSQNQNLTNQNIDISEFEENIFKAFLSINEDLEEKENFGLQYIMNLGEISPEENFSYSILLNKFILADTESDKNNEDLIKYIYSTVYKLEKLFVFLGKKGLEELKRNLITQFSFNDESELIQNIHQLLYTIFIETKIKNSNEFKVIEEKDILFFDSLISDNVQIDEDFKKLKENPIVKLSDNHYTYFDFLFVVDRFYKGIKFNIIKAFKDDVNLIKEYGDFFSFYNLEFSEKHLFHSICDDIFKNGNYIVLERKEKEEKFEPDYYVRNKKSNDIFIFECKDVMIAGKVKESRHLEKLIKALEEKFITPKGIQQLTLHIEKIINNEFKFDNKLNYGNSNKIYPILVLCERIFDIHGLNFILNEYYKKQIRDKLGINYDSARIKDLVIIDIDTLISSKNYLLKNDTNFQEWLDLHISEMNKKFIPSNSQDENLSKLLKCIAPFSWRKRINLSEEMLNQFTNYNKA</sequence>
<dbReference type="Proteomes" id="UP001589607">
    <property type="component" value="Unassembled WGS sequence"/>
</dbReference>
<dbReference type="RefSeq" id="WP_236457824.1">
    <property type="nucleotide sequence ID" value="NZ_CBCSGE010000005.1"/>
</dbReference>
<reference evidence="1 2" key="1">
    <citation type="submission" date="2024-09" db="EMBL/GenBank/DDBJ databases">
        <authorList>
            <person name="Sun Q."/>
            <person name="Mori K."/>
        </authorList>
    </citation>
    <scope>NUCLEOTIDE SEQUENCE [LARGE SCALE GENOMIC DNA]</scope>
    <source>
        <strain evidence="1 2">CECT 7955</strain>
    </source>
</reference>
<proteinExistence type="predicted"/>
<name>A0ABV5GPP1_9FLAO</name>